<sequence>MAPPARAPVAGVSEMPDPALTLVGGVAKGIVYLGLVLLLGLLPAAFVLGSGPSVLRRVRTVAEVGAVLTVLASLVQLWTQFLGSLPPGDPTIDMAGIGRFAGTQYALAVWGRTAGALVVLALLGGVPARARAPGAGLRRLVAATGLVVAAMLVVGSVVVNGHGGAGGVLNVGFAVALVHALAAIAWLGGLVLLGALVLRPRSEDHELDRLARWSVYAACAVAVLALTGAVQGISRVGYPEALLTTAYGQVLLGKLAAVTAALLLAAVSLRGTLRRRRSSIRRRQGSLRETEESPTTPPAGALALRTRREAGLVVGAVLASGVLSSLTPARDDWAPTADATAEIGPYAVRVEIVPARVGPQALRGTVPPPAERFSQPDVLEATLRRANGGATSLSAEMPYRLPAPRDPGHPTPVTSISAAVGVPTTGLWAVTLTIVVSRLEQYTGEVRYEVR</sequence>
<dbReference type="EMBL" id="DWZH01000099">
    <property type="protein sequence ID" value="HJB11358.1"/>
    <property type="molecule type" value="Genomic_DNA"/>
</dbReference>
<comment type="subcellular location">
    <subcellularLocation>
        <location evidence="1">Cell membrane</location>
        <topology evidence="1">Multi-pass membrane protein</topology>
    </subcellularLocation>
</comment>
<dbReference type="Proteomes" id="UP000823823">
    <property type="component" value="Unassembled WGS sequence"/>
</dbReference>
<accession>A0A9D2LF58</accession>
<gene>
    <name evidence="9" type="ORF">H9786_12670</name>
</gene>
<evidence type="ECO:0000256" key="2">
    <source>
        <dbReference type="ARBA" id="ARBA00022475"/>
    </source>
</evidence>
<evidence type="ECO:0000313" key="9">
    <source>
        <dbReference type="EMBL" id="HJB11358.1"/>
    </source>
</evidence>
<evidence type="ECO:0000256" key="4">
    <source>
        <dbReference type="ARBA" id="ARBA00022989"/>
    </source>
</evidence>
<protein>
    <submittedName>
        <fullName evidence="9">CopD family protein</fullName>
    </submittedName>
</protein>
<proteinExistence type="predicted"/>
<comment type="caution">
    <text evidence="9">The sequence shown here is derived from an EMBL/GenBank/DDBJ whole genome shotgun (WGS) entry which is preliminary data.</text>
</comment>
<evidence type="ECO:0000256" key="6">
    <source>
        <dbReference type="SAM" id="MobiDB-lite"/>
    </source>
</evidence>
<feature type="transmembrane region" description="Helical" evidence="7">
    <location>
        <begin position="250"/>
        <end position="273"/>
    </location>
</feature>
<feature type="transmembrane region" description="Helical" evidence="7">
    <location>
        <begin position="171"/>
        <end position="198"/>
    </location>
</feature>
<dbReference type="Pfam" id="PF05425">
    <property type="entry name" value="CopD"/>
    <property type="match status" value="1"/>
</dbReference>
<dbReference type="PANTHER" id="PTHR34820:SF4">
    <property type="entry name" value="INNER MEMBRANE PROTEIN YEBZ"/>
    <property type="match status" value="1"/>
</dbReference>
<keyword evidence="3 7" id="KW-0812">Transmembrane</keyword>
<feature type="domain" description="Copper resistance protein D" evidence="8">
    <location>
        <begin position="210"/>
        <end position="322"/>
    </location>
</feature>
<dbReference type="InterPro" id="IPR032694">
    <property type="entry name" value="CopC/D"/>
</dbReference>
<feature type="region of interest" description="Disordered" evidence="6">
    <location>
        <begin position="280"/>
        <end position="300"/>
    </location>
</feature>
<evidence type="ECO:0000256" key="7">
    <source>
        <dbReference type="SAM" id="Phobius"/>
    </source>
</evidence>
<dbReference type="GO" id="GO:0005886">
    <property type="term" value="C:plasma membrane"/>
    <property type="evidence" value="ECO:0007669"/>
    <property type="project" value="UniProtKB-SubCell"/>
</dbReference>
<feature type="transmembrane region" description="Helical" evidence="7">
    <location>
        <begin position="140"/>
        <end position="159"/>
    </location>
</feature>
<dbReference type="GO" id="GO:0006825">
    <property type="term" value="P:copper ion transport"/>
    <property type="evidence" value="ECO:0007669"/>
    <property type="project" value="InterPro"/>
</dbReference>
<evidence type="ECO:0000313" key="10">
    <source>
        <dbReference type="Proteomes" id="UP000823823"/>
    </source>
</evidence>
<feature type="transmembrane region" description="Helical" evidence="7">
    <location>
        <begin position="105"/>
        <end position="128"/>
    </location>
</feature>
<keyword evidence="2" id="KW-1003">Cell membrane</keyword>
<keyword evidence="5 7" id="KW-0472">Membrane</keyword>
<dbReference type="PANTHER" id="PTHR34820">
    <property type="entry name" value="INNER MEMBRANE PROTEIN YEBZ"/>
    <property type="match status" value="1"/>
</dbReference>
<reference evidence="9" key="1">
    <citation type="journal article" date="2021" name="PeerJ">
        <title>Extensive microbial diversity within the chicken gut microbiome revealed by metagenomics and culture.</title>
        <authorList>
            <person name="Gilroy R."/>
            <person name="Ravi A."/>
            <person name="Getino M."/>
            <person name="Pursley I."/>
            <person name="Horton D.L."/>
            <person name="Alikhan N.F."/>
            <person name="Baker D."/>
            <person name="Gharbi K."/>
            <person name="Hall N."/>
            <person name="Watson M."/>
            <person name="Adriaenssens E.M."/>
            <person name="Foster-Nyarko E."/>
            <person name="Jarju S."/>
            <person name="Secka A."/>
            <person name="Antonio M."/>
            <person name="Oren A."/>
            <person name="Chaudhuri R.R."/>
            <person name="La Ragione R."/>
            <person name="Hildebrand F."/>
            <person name="Pallen M.J."/>
        </authorList>
    </citation>
    <scope>NUCLEOTIDE SEQUENCE</scope>
    <source>
        <strain evidence="9">ChiHjej13B12-24818</strain>
    </source>
</reference>
<evidence type="ECO:0000256" key="3">
    <source>
        <dbReference type="ARBA" id="ARBA00022692"/>
    </source>
</evidence>
<dbReference type="InterPro" id="IPR008457">
    <property type="entry name" value="Cu-R_CopD_dom"/>
</dbReference>
<feature type="transmembrane region" description="Helical" evidence="7">
    <location>
        <begin position="30"/>
        <end position="49"/>
    </location>
</feature>
<evidence type="ECO:0000256" key="5">
    <source>
        <dbReference type="ARBA" id="ARBA00023136"/>
    </source>
</evidence>
<organism evidence="9 10">
    <name type="scientific">Candidatus Brachybacterium merdavium</name>
    <dbReference type="NCBI Taxonomy" id="2838513"/>
    <lineage>
        <taxon>Bacteria</taxon>
        <taxon>Bacillati</taxon>
        <taxon>Actinomycetota</taxon>
        <taxon>Actinomycetes</taxon>
        <taxon>Micrococcales</taxon>
        <taxon>Dermabacteraceae</taxon>
        <taxon>Brachybacterium</taxon>
    </lineage>
</organism>
<reference evidence="9" key="2">
    <citation type="submission" date="2021-04" db="EMBL/GenBank/DDBJ databases">
        <authorList>
            <person name="Gilroy R."/>
        </authorList>
    </citation>
    <scope>NUCLEOTIDE SEQUENCE</scope>
    <source>
        <strain evidence="9">ChiHjej13B12-24818</strain>
    </source>
</reference>
<name>A0A9D2LF58_9MICO</name>
<feature type="transmembrane region" description="Helical" evidence="7">
    <location>
        <begin position="210"/>
        <end position="230"/>
    </location>
</feature>
<keyword evidence="4 7" id="KW-1133">Transmembrane helix</keyword>
<dbReference type="AlphaFoldDB" id="A0A9D2LF58"/>
<feature type="transmembrane region" description="Helical" evidence="7">
    <location>
        <begin position="61"/>
        <end position="85"/>
    </location>
</feature>
<evidence type="ECO:0000256" key="1">
    <source>
        <dbReference type="ARBA" id="ARBA00004651"/>
    </source>
</evidence>
<evidence type="ECO:0000259" key="8">
    <source>
        <dbReference type="Pfam" id="PF05425"/>
    </source>
</evidence>